<reference evidence="19 20" key="1">
    <citation type="submission" date="2018-06" db="EMBL/GenBank/DDBJ databases">
        <authorList>
            <consortium name="Pathogen Informatics"/>
            <person name="Doyle S."/>
        </authorList>
    </citation>
    <scope>NUCLEOTIDE SEQUENCE [LARGE SCALE GENOMIC DNA]</scope>
    <source>
        <strain evidence="19 20">NCTC10821</strain>
    </source>
</reference>
<dbReference type="PANTHER" id="PTHR11070">
    <property type="entry name" value="UVRD / RECB / PCRA DNA HELICASE FAMILY MEMBER"/>
    <property type="match status" value="1"/>
</dbReference>
<dbReference type="GO" id="GO:0016887">
    <property type="term" value="F:ATP hydrolysis activity"/>
    <property type="evidence" value="ECO:0007669"/>
    <property type="project" value="RHEA"/>
</dbReference>
<accession>A0A378TA62</accession>
<evidence type="ECO:0000256" key="4">
    <source>
        <dbReference type="ARBA" id="ARBA00022763"/>
    </source>
</evidence>
<keyword evidence="7 14" id="KW-0067">ATP-binding</keyword>
<dbReference type="Gene3D" id="3.40.50.300">
    <property type="entry name" value="P-loop containing nucleotide triphosphate hydrolases"/>
    <property type="match status" value="3"/>
</dbReference>
<dbReference type="SUPFAM" id="SSF52540">
    <property type="entry name" value="P-loop containing nucleoside triphosphate hydrolases"/>
    <property type="match status" value="1"/>
</dbReference>
<feature type="domain" description="UvrD-like helicase C-terminal" evidence="18">
    <location>
        <begin position="300"/>
        <end position="552"/>
    </location>
</feature>
<comment type="catalytic activity">
    <reaction evidence="13">
        <text>ATP + H2O = ADP + phosphate + H(+)</text>
        <dbReference type="Rhea" id="RHEA:13065"/>
        <dbReference type="ChEBI" id="CHEBI:15377"/>
        <dbReference type="ChEBI" id="CHEBI:15378"/>
        <dbReference type="ChEBI" id="CHEBI:30616"/>
        <dbReference type="ChEBI" id="CHEBI:43474"/>
        <dbReference type="ChEBI" id="CHEBI:456216"/>
        <dbReference type="EC" id="5.6.2.4"/>
    </reaction>
</comment>
<evidence type="ECO:0000313" key="20">
    <source>
        <dbReference type="Proteomes" id="UP000254978"/>
    </source>
</evidence>
<evidence type="ECO:0000256" key="7">
    <source>
        <dbReference type="ARBA" id="ARBA00022840"/>
    </source>
</evidence>
<dbReference type="Pfam" id="PF13361">
    <property type="entry name" value="UvrD_C"/>
    <property type="match status" value="2"/>
</dbReference>
<dbReference type="EC" id="5.6.2.4" evidence="12"/>
<feature type="domain" description="HRDC" evidence="16">
    <location>
        <begin position="623"/>
        <end position="697"/>
    </location>
</feature>
<evidence type="ECO:0000259" key="16">
    <source>
        <dbReference type="PROSITE" id="PS50967"/>
    </source>
</evidence>
<dbReference type="SUPFAM" id="SSF47819">
    <property type="entry name" value="HRDC-like"/>
    <property type="match status" value="1"/>
</dbReference>
<dbReference type="CDD" id="cd17932">
    <property type="entry name" value="DEXQc_UvrD"/>
    <property type="match status" value="1"/>
</dbReference>
<dbReference type="GO" id="GO:0003677">
    <property type="term" value="F:DNA binding"/>
    <property type="evidence" value="ECO:0007669"/>
    <property type="project" value="UniProtKB-KW"/>
</dbReference>
<dbReference type="InterPro" id="IPR027417">
    <property type="entry name" value="P-loop_NTPase"/>
</dbReference>
<dbReference type="InterPro" id="IPR044876">
    <property type="entry name" value="HRDC_dom_sf"/>
</dbReference>
<evidence type="ECO:0000256" key="3">
    <source>
        <dbReference type="ARBA" id="ARBA00022741"/>
    </source>
</evidence>
<dbReference type="PROSITE" id="PS51198">
    <property type="entry name" value="UVRD_HELICASE_ATP_BIND"/>
    <property type="match status" value="1"/>
</dbReference>
<protein>
    <recommendedName>
        <fullName evidence="12">DNA 3'-5' helicase</fullName>
        <ecNumber evidence="12">5.6.2.4</ecNumber>
    </recommendedName>
</protein>
<comment type="catalytic activity">
    <reaction evidence="11">
        <text>Couples ATP hydrolysis with the unwinding of duplex DNA by translocating in the 3'-5' direction.</text>
        <dbReference type="EC" id="5.6.2.4"/>
    </reaction>
</comment>
<evidence type="ECO:0000256" key="8">
    <source>
        <dbReference type="ARBA" id="ARBA00023125"/>
    </source>
</evidence>
<evidence type="ECO:0000259" key="17">
    <source>
        <dbReference type="PROSITE" id="PS51198"/>
    </source>
</evidence>
<organism evidence="19 20">
    <name type="scientific">Mycolicibacterium tokaiense</name>
    <dbReference type="NCBI Taxonomy" id="39695"/>
    <lineage>
        <taxon>Bacteria</taxon>
        <taxon>Bacillati</taxon>
        <taxon>Actinomycetota</taxon>
        <taxon>Actinomycetes</taxon>
        <taxon>Mycobacteriales</taxon>
        <taxon>Mycobacteriaceae</taxon>
        <taxon>Mycolicibacterium</taxon>
    </lineage>
</organism>
<keyword evidence="10" id="KW-0413">Isomerase</keyword>
<comment type="cofactor">
    <cofactor evidence="1">
        <name>Mg(2+)</name>
        <dbReference type="ChEBI" id="CHEBI:18420"/>
    </cofactor>
</comment>
<feature type="domain" description="UvrD-like helicase ATP-binding" evidence="17">
    <location>
        <begin position="9"/>
        <end position="299"/>
    </location>
</feature>
<dbReference type="Gene3D" id="1.10.10.160">
    <property type="match status" value="1"/>
</dbReference>
<keyword evidence="3 14" id="KW-0547">Nucleotide-binding</keyword>
<dbReference type="PANTHER" id="PTHR11070:SF69">
    <property type="entry name" value="ATP-DEPENDENT DNA HELICASE UVRD2"/>
    <property type="match status" value="1"/>
</dbReference>
<feature type="region of interest" description="Disordered" evidence="15">
    <location>
        <begin position="562"/>
        <end position="595"/>
    </location>
</feature>
<name>A0A378TA62_9MYCO</name>
<dbReference type="GO" id="GO:0005524">
    <property type="term" value="F:ATP binding"/>
    <property type="evidence" value="ECO:0007669"/>
    <property type="project" value="UniProtKB-UniRule"/>
</dbReference>
<dbReference type="SMART" id="SM00341">
    <property type="entry name" value="HRDC"/>
    <property type="match status" value="1"/>
</dbReference>
<evidence type="ECO:0000256" key="13">
    <source>
        <dbReference type="ARBA" id="ARBA00048988"/>
    </source>
</evidence>
<dbReference type="InterPro" id="IPR002121">
    <property type="entry name" value="HRDC_dom"/>
</dbReference>
<dbReference type="FunFam" id="3.40.50.300:FF:001181">
    <property type="entry name" value="DNA helicase"/>
    <property type="match status" value="1"/>
</dbReference>
<evidence type="ECO:0000256" key="2">
    <source>
        <dbReference type="ARBA" id="ARBA00009922"/>
    </source>
</evidence>
<keyword evidence="20" id="KW-1185">Reference proteome</keyword>
<keyword evidence="4" id="KW-0227">DNA damage</keyword>
<dbReference type="GO" id="GO:0033202">
    <property type="term" value="C:DNA helicase complex"/>
    <property type="evidence" value="ECO:0007669"/>
    <property type="project" value="TreeGrafter"/>
</dbReference>
<dbReference type="RefSeq" id="WP_170314351.1">
    <property type="nucleotide sequence ID" value="NZ_AP022600.1"/>
</dbReference>
<evidence type="ECO:0000256" key="14">
    <source>
        <dbReference type="PROSITE-ProRule" id="PRU00560"/>
    </source>
</evidence>
<proteinExistence type="inferred from homology"/>
<dbReference type="GO" id="GO:0043138">
    <property type="term" value="F:3'-5' DNA helicase activity"/>
    <property type="evidence" value="ECO:0007669"/>
    <property type="project" value="UniProtKB-EC"/>
</dbReference>
<dbReference type="FunFam" id="1.10.150.80:FF:000002">
    <property type="entry name" value="ATP-dependent DNA helicase RecQ"/>
    <property type="match status" value="1"/>
</dbReference>
<dbReference type="PROSITE" id="PS51217">
    <property type="entry name" value="UVRD_HELICASE_CTER"/>
    <property type="match status" value="1"/>
</dbReference>
<keyword evidence="6 14" id="KW-0347">Helicase</keyword>
<evidence type="ECO:0000256" key="9">
    <source>
        <dbReference type="ARBA" id="ARBA00023204"/>
    </source>
</evidence>
<comment type="similarity">
    <text evidence="2">Belongs to the helicase family. UvrD subfamily.</text>
</comment>
<dbReference type="InterPro" id="IPR000212">
    <property type="entry name" value="DNA_helicase_UvrD/REP"/>
</dbReference>
<evidence type="ECO:0000313" key="19">
    <source>
        <dbReference type="EMBL" id="STZ57659.1"/>
    </source>
</evidence>
<dbReference type="GO" id="GO:0005829">
    <property type="term" value="C:cytosol"/>
    <property type="evidence" value="ECO:0007669"/>
    <property type="project" value="TreeGrafter"/>
</dbReference>
<keyword evidence="8" id="KW-0238">DNA-binding</keyword>
<gene>
    <name evidence="19" type="primary">pcrA_1</name>
    <name evidence="19" type="ORF">NCTC10821_01163</name>
</gene>
<feature type="binding site" evidence="14">
    <location>
        <begin position="30"/>
        <end position="37"/>
    </location>
    <ligand>
        <name>ATP</name>
        <dbReference type="ChEBI" id="CHEBI:30616"/>
    </ligand>
</feature>
<keyword evidence="5 14" id="KW-0378">Hydrolase</keyword>
<dbReference type="Pfam" id="PF00580">
    <property type="entry name" value="UvrD-helicase"/>
    <property type="match status" value="1"/>
</dbReference>
<keyword evidence="9" id="KW-0234">DNA repair</keyword>
<evidence type="ECO:0000256" key="12">
    <source>
        <dbReference type="ARBA" id="ARBA00034808"/>
    </source>
</evidence>
<dbReference type="CDD" id="cd18807">
    <property type="entry name" value="SF1_C_UvrD"/>
    <property type="match status" value="1"/>
</dbReference>
<evidence type="ECO:0000256" key="6">
    <source>
        <dbReference type="ARBA" id="ARBA00022806"/>
    </source>
</evidence>
<dbReference type="EMBL" id="UGQT01000001">
    <property type="protein sequence ID" value="STZ57659.1"/>
    <property type="molecule type" value="Genomic_DNA"/>
</dbReference>
<dbReference type="InterPro" id="IPR010997">
    <property type="entry name" value="HRDC-like_sf"/>
</dbReference>
<sequence>MPTDTVLTAGLDDEQREAVLAGRGPVCVLAGAGTGKTRTITHRIAHLVGAGHVAAGQVLAVTFTSRAAGEMRTRLRSLDADAQTGARVGAVQALTFHAAARRQLSYFWPRVVGSTGWQLLDSKFSVVAQAANRAKMQASTEDVRDLASEIEWAKASLITPEQYAATVAEVGRDIPKDANRIAAVYAGYENLKARGDVALLDFDDLLLHTAAAIENDAAVAAEFRDRYRCFVVDEYQDVTPLQQRVLSAWLGDRDDLTVVGDANQTIYSFTGASPRYLLDFSRRFPEATVVRLERDYRSTPQVVELANRVIADARGRVAGSKLHLVGQRPPGPRPMMREYPDEVAEAAAVARAVKGLIESGTAAAEIAVLYRINAQSEVYEEALTAAGVAFQVRGGEGFFSRQEIRQALVALQRAADRDAQDADLPDLVRRLLEPLGLTAEAPSGTQARERWEALTALAELVDEEVATRPELDLPGLVAELKVRADARHPPVVQGVTLASLHAAKGLEWDAVFLVGLADGTLPISHALSHGPDSEAVEEERRLLYVGITRARVHLTLSWALSRTPGGRQSRKPSRFLASIAPKPPPDRGAGRKQRGPAKRCRVCNAELNTPSAIMLRRCETCASDIDDELLLQLKDWRSRTAKEQKVPAFVVFSDNTLIAIAEMLPTDEAALVTIPGIGARKLEQYGADLLALVRGRS</sequence>
<evidence type="ECO:0000256" key="11">
    <source>
        <dbReference type="ARBA" id="ARBA00034617"/>
    </source>
</evidence>
<dbReference type="Proteomes" id="UP000254978">
    <property type="component" value="Unassembled WGS sequence"/>
</dbReference>
<evidence type="ECO:0000256" key="5">
    <source>
        <dbReference type="ARBA" id="ARBA00022801"/>
    </source>
</evidence>
<dbReference type="GO" id="GO:0000725">
    <property type="term" value="P:recombinational repair"/>
    <property type="evidence" value="ECO:0007669"/>
    <property type="project" value="TreeGrafter"/>
</dbReference>
<evidence type="ECO:0000259" key="18">
    <source>
        <dbReference type="PROSITE" id="PS51217"/>
    </source>
</evidence>
<evidence type="ECO:0000256" key="10">
    <source>
        <dbReference type="ARBA" id="ARBA00023235"/>
    </source>
</evidence>
<dbReference type="InterPro" id="IPR013986">
    <property type="entry name" value="DExx_box_DNA_helicase_dom_sf"/>
</dbReference>
<evidence type="ECO:0000256" key="15">
    <source>
        <dbReference type="SAM" id="MobiDB-lite"/>
    </source>
</evidence>
<dbReference type="AlphaFoldDB" id="A0A378TA62"/>
<dbReference type="Pfam" id="PF00570">
    <property type="entry name" value="HRDC"/>
    <property type="match status" value="1"/>
</dbReference>
<dbReference type="PROSITE" id="PS50967">
    <property type="entry name" value="HRDC"/>
    <property type="match status" value="1"/>
</dbReference>
<dbReference type="InterPro" id="IPR014016">
    <property type="entry name" value="UvrD-like_ATP-bd"/>
</dbReference>
<dbReference type="Gene3D" id="1.10.150.80">
    <property type="entry name" value="HRDC domain"/>
    <property type="match status" value="1"/>
</dbReference>
<evidence type="ECO:0000256" key="1">
    <source>
        <dbReference type="ARBA" id="ARBA00001946"/>
    </source>
</evidence>
<dbReference type="InterPro" id="IPR014017">
    <property type="entry name" value="DNA_helicase_UvrD-like_C"/>
</dbReference>